<protein>
    <submittedName>
        <fullName evidence="1">Glucosamine-6-phosphate deaminase 1</fullName>
        <ecNumber evidence="1">3.5.99.6</ecNumber>
    </submittedName>
</protein>
<reference evidence="1 2" key="1">
    <citation type="submission" date="2019-03" db="EMBL/GenBank/DDBJ databases">
        <title>Deep-cultivation of Planctomycetes and their phenomic and genomic characterization uncovers novel biology.</title>
        <authorList>
            <person name="Wiegand S."/>
            <person name="Jogler M."/>
            <person name="Boedeker C."/>
            <person name="Pinto D."/>
            <person name="Vollmers J."/>
            <person name="Rivas-Marin E."/>
            <person name="Kohn T."/>
            <person name="Peeters S.H."/>
            <person name="Heuer A."/>
            <person name="Rast P."/>
            <person name="Oberbeckmann S."/>
            <person name="Bunk B."/>
            <person name="Jeske O."/>
            <person name="Meyerdierks A."/>
            <person name="Storesund J.E."/>
            <person name="Kallscheuer N."/>
            <person name="Luecker S."/>
            <person name="Lage O.M."/>
            <person name="Pohl T."/>
            <person name="Merkel B.J."/>
            <person name="Hornburger P."/>
            <person name="Mueller R.-W."/>
            <person name="Bruemmer F."/>
            <person name="Labrenz M."/>
            <person name="Spormann A.M."/>
            <person name="Op den Camp H."/>
            <person name="Overmann J."/>
            <person name="Amann R."/>
            <person name="Jetten M.S.M."/>
            <person name="Mascher T."/>
            <person name="Medema M.H."/>
            <person name="Devos D.P."/>
            <person name="Kaster A.-K."/>
            <person name="Ovreas L."/>
            <person name="Rohde M."/>
            <person name="Galperin M.Y."/>
            <person name="Jogler C."/>
        </authorList>
    </citation>
    <scope>NUCLEOTIDE SEQUENCE [LARGE SCALE GENOMIC DNA]</scope>
    <source>
        <strain evidence="1 2">V202</strain>
    </source>
</reference>
<dbReference type="InterPro" id="IPR052960">
    <property type="entry name" value="GlcN6P_deaminase-like"/>
</dbReference>
<accession>A0A517WND3</accession>
<sequence>MPQSKSTLNTMTTEFPDYLKINRDALVKGTAVKLSVVKDMSEIAQHMATAMFKAIKVAEQNGHPATLIVPVGPVDQYPILADMLNQNQYSIRDVMLINMDEYLTDDDQWVDISHPLSFRGYMNRKFYDLLNPELSPLPENRICPDPNNVGAIQQLIDQRGGVDACFGGIGINGHIAFNEPPEPGHMIPTEEFLQLPTRNLNLTRETRTINSVTVGGEISIIPWRAVTIGMKEILAAKEQHFYCNRIWQSSVIRRVLQGPITGDCPASLLRTHSDVSLTVAEYVADLPDIRLR</sequence>
<dbReference type="EC" id="3.5.99.6" evidence="1"/>
<dbReference type="EMBL" id="CP037422">
    <property type="protein sequence ID" value="QDU06776.1"/>
    <property type="molecule type" value="Genomic_DNA"/>
</dbReference>
<gene>
    <name evidence="1" type="primary">nagB_1</name>
    <name evidence="1" type="ORF">V202x_01190</name>
</gene>
<keyword evidence="2" id="KW-1185">Reference proteome</keyword>
<dbReference type="PANTHER" id="PTHR42892">
    <property type="entry name" value="GLUCOSAMINE-6-PHOSPHATE DEAMINASE-LIKE PROTEIN BT_0258-RELATED"/>
    <property type="match status" value="1"/>
</dbReference>
<dbReference type="InterPro" id="IPR037171">
    <property type="entry name" value="NagB/RpiA_transferase-like"/>
</dbReference>
<evidence type="ECO:0000313" key="1">
    <source>
        <dbReference type="EMBL" id="QDU06776.1"/>
    </source>
</evidence>
<dbReference type="Gene3D" id="3.40.50.1360">
    <property type="match status" value="1"/>
</dbReference>
<proteinExistence type="predicted"/>
<keyword evidence="1" id="KW-0378">Hydrolase</keyword>
<dbReference type="AlphaFoldDB" id="A0A517WND3"/>
<dbReference type="Proteomes" id="UP000318384">
    <property type="component" value="Chromosome"/>
</dbReference>
<organism evidence="1 2">
    <name type="scientific">Gimesia aquarii</name>
    <dbReference type="NCBI Taxonomy" id="2527964"/>
    <lineage>
        <taxon>Bacteria</taxon>
        <taxon>Pseudomonadati</taxon>
        <taxon>Planctomycetota</taxon>
        <taxon>Planctomycetia</taxon>
        <taxon>Planctomycetales</taxon>
        <taxon>Planctomycetaceae</taxon>
        <taxon>Gimesia</taxon>
    </lineage>
</organism>
<dbReference type="SUPFAM" id="SSF100950">
    <property type="entry name" value="NagB/RpiA/CoA transferase-like"/>
    <property type="match status" value="1"/>
</dbReference>
<dbReference type="PANTHER" id="PTHR42892:SF1">
    <property type="entry name" value="GLUCOSAMINE-6-PHOSPHATE ISOMERASE"/>
    <property type="match status" value="1"/>
</dbReference>
<dbReference type="OrthoDB" id="9791139at2"/>
<evidence type="ECO:0000313" key="2">
    <source>
        <dbReference type="Proteomes" id="UP000318384"/>
    </source>
</evidence>
<name>A0A517WND3_9PLAN</name>
<dbReference type="GO" id="GO:0004342">
    <property type="term" value="F:glucosamine-6-phosphate deaminase activity"/>
    <property type="evidence" value="ECO:0007669"/>
    <property type="project" value="UniProtKB-EC"/>
</dbReference>